<evidence type="ECO:0000313" key="4">
    <source>
        <dbReference type="Proteomes" id="UP001244011"/>
    </source>
</evidence>
<feature type="domain" description="Subtelomeric hrmA-associated cluster protein AFUB-079030/YDR124W-like helical bundle" evidence="2">
    <location>
        <begin position="186"/>
        <end position="333"/>
    </location>
</feature>
<feature type="region of interest" description="Disordered" evidence="1">
    <location>
        <begin position="359"/>
        <end position="406"/>
    </location>
</feature>
<dbReference type="RefSeq" id="XP_060285313.1">
    <property type="nucleotide sequence ID" value="XM_060423761.1"/>
</dbReference>
<dbReference type="InterPro" id="IPR021264">
    <property type="entry name" value="AFUB_079030/YDR124W-like"/>
</dbReference>
<dbReference type="PANTHER" id="PTHR36102">
    <property type="entry name" value="CHROMOSOME 10, WHOLE GENOME SHOTGUN SEQUENCE"/>
    <property type="match status" value="1"/>
</dbReference>
<reference evidence="3" key="1">
    <citation type="submission" date="2023-06" db="EMBL/GenBank/DDBJ databases">
        <title>Genome-scale phylogeny and comparative genomics of the fungal order Sordariales.</title>
        <authorList>
            <consortium name="Lawrence Berkeley National Laboratory"/>
            <person name="Hensen N."/>
            <person name="Bonometti L."/>
            <person name="Westerberg I."/>
            <person name="Brannstrom I.O."/>
            <person name="Guillou S."/>
            <person name="Cros-Aarteil S."/>
            <person name="Calhoun S."/>
            <person name="Haridas S."/>
            <person name="Kuo A."/>
            <person name="Mondo S."/>
            <person name="Pangilinan J."/>
            <person name="Riley R."/>
            <person name="Labutti K."/>
            <person name="Andreopoulos B."/>
            <person name="Lipzen A."/>
            <person name="Chen C."/>
            <person name="Yanf M."/>
            <person name="Daum C."/>
            <person name="Ng V."/>
            <person name="Clum A."/>
            <person name="Steindorff A."/>
            <person name="Ohm R."/>
            <person name="Martin F."/>
            <person name="Silar P."/>
            <person name="Natvig D."/>
            <person name="Lalanne C."/>
            <person name="Gautier V."/>
            <person name="Ament-Velasquez S.L."/>
            <person name="Kruys A."/>
            <person name="Hutchinson M.I."/>
            <person name="Powell A.J."/>
            <person name="Barry K."/>
            <person name="Miller A.N."/>
            <person name="Grigoriev I.V."/>
            <person name="Debuchy R."/>
            <person name="Gladieux P."/>
            <person name="Thoren M.H."/>
            <person name="Johannesson H."/>
        </authorList>
    </citation>
    <scope>NUCLEOTIDE SEQUENCE</scope>
    <source>
        <strain evidence="3">8032-3</strain>
    </source>
</reference>
<evidence type="ECO:0000259" key="2">
    <source>
        <dbReference type="Pfam" id="PF11001"/>
    </source>
</evidence>
<name>A0AAJ0C2S0_9PEZI</name>
<protein>
    <recommendedName>
        <fullName evidence="2">Subtelomeric hrmA-associated cluster protein AFUB-079030/YDR124W-like helical bundle domain-containing protein</fullName>
    </recommendedName>
</protein>
<proteinExistence type="predicted"/>
<dbReference type="EMBL" id="MU839003">
    <property type="protein sequence ID" value="KAK1769100.1"/>
    <property type="molecule type" value="Genomic_DNA"/>
</dbReference>
<evidence type="ECO:0000313" key="3">
    <source>
        <dbReference type="EMBL" id="KAK1769100.1"/>
    </source>
</evidence>
<organism evidence="3 4">
    <name type="scientific">Phialemonium atrogriseum</name>
    <dbReference type="NCBI Taxonomy" id="1093897"/>
    <lineage>
        <taxon>Eukaryota</taxon>
        <taxon>Fungi</taxon>
        <taxon>Dikarya</taxon>
        <taxon>Ascomycota</taxon>
        <taxon>Pezizomycotina</taxon>
        <taxon>Sordariomycetes</taxon>
        <taxon>Sordariomycetidae</taxon>
        <taxon>Cephalothecales</taxon>
        <taxon>Cephalothecaceae</taxon>
        <taxon>Phialemonium</taxon>
    </lineage>
</organism>
<gene>
    <name evidence="3" type="ORF">QBC33DRAFT_341943</name>
</gene>
<dbReference type="AlphaFoldDB" id="A0AAJ0C2S0"/>
<feature type="region of interest" description="Disordered" evidence="1">
    <location>
        <begin position="224"/>
        <end position="243"/>
    </location>
</feature>
<dbReference type="GeneID" id="85306948"/>
<comment type="caution">
    <text evidence="3">The sequence shown here is derived from an EMBL/GenBank/DDBJ whole genome shotgun (WGS) entry which is preliminary data.</text>
</comment>
<feature type="region of interest" description="Disordered" evidence="1">
    <location>
        <begin position="475"/>
        <end position="504"/>
    </location>
</feature>
<keyword evidence="4" id="KW-1185">Reference proteome</keyword>
<feature type="compositionally biased region" description="Polar residues" evidence="1">
    <location>
        <begin position="378"/>
        <end position="393"/>
    </location>
</feature>
<dbReference type="Proteomes" id="UP001244011">
    <property type="component" value="Unassembled WGS sequence"/>
</dbReference>
<dbReference type="Pfam" id="PF11001">
    <property type="entry name" value="AFUB_07903_YDR124W_hel"/>
    <property type="match status" value="1"/>
</dbReference>
<evidence type="ECO:0000256" key="1">
    <source>
        <dbReference type="SAM" id="MobiDB-lite"/>
    </source>
</evidence>
<feature type="compositionally biased region" description="Polar residues" evidence="1">
    <location>
        <begin position="481"/>
        <end position="492"/>
    </location>
</feature>
<dbReference type="PANTHER" id="PTHR36102:SF1">
    <property type="entry name" value="YDR124W-LIKE HELICAL BUNDLE DOMAIN-CONTAINING PROTEIN"/>
    <property type="match status" value="1"/>
</dbReference>
<sequence>MVHDYSRNTFPRSHWVGDGFPVEQQADDGRYHEVSGVRRPPISIDKALREQCNIPAKSYFVAVLLDDDSTAYFAGPSSIPEQDLPNFFSIPGYLRYLKRQGPGVATPSYEDPSFQFDNEYHRQPAGPHYPSRRGYDRRRTNQGADLFDDENFSLKTRKRPRANVFRRDMDDDDAPIPITSSKKGIKIGNTDEVWKFYDQRFRNCQQTACKLIAKAWVKAVEPKKQSNHPYTGSDEKAPEWWPKPWGPTRDEKVRHKEPDHLYKKERVHLLNHILRMVVEPNAKQHADIQKLNLNVTKLEEVTMDALSAFFADKENMNNSKKKPFLKEIFKVAKFEERYKNGEIDGDTCVFVMADDKIPDNYQSDNDDNNAAKDDQNDPASVSSSVSPHKTTPPNGLIPASNADQSQAAPLQAGPFIGELPVRTAQYVPPMVPPDLGQEQHGYVEGGGMAVGSQSHQLQPHASMAMAEICANPHDAGRRPSLFSSPTEYSTPSGPGMYSGNWQSGTTAPSNAPMYAFTPHQQHPGQAPFVQPSSVPLGQGQQYMGGSFDGMTRGYDPHQASLFRPGAVHNPVPQPQGYSGYIENRAIPNANLKMEPLGRSRLH</sequence>
<accession>A0AAJ0C2S0</accession>
<dbReference type="InterPro" id="IPR047092">
    <property type="entry name" value="AFUB_07903/YDR124W-like_hel"/>
</dbReference>